<dbReference type="Pfam" id="PF03816">
    <property type="entry name" value="LytR_cpsA_psr"/>
    <property type="match status" value="1"/>
</dbReference>
<dbReference type="PANTHER" id="PTHR33392:SF6">
    <property type="entry name" value="POLYISOPRENYL-TEICHOIC ACID--PEPTIDOGLYCAN TEICHOIC ACID TRANSFERASE TAGU"/>
    <property type="match status" value="1"/>
</dbReference>
<evidence type="ECO:0000256" key="2">
    <source>
        <dbReference type="SAM" id="Phobius"/>
    </source>
</evidence>
<name>A0A6N3AWK1_9FIRM</name>
<dbReference type="EMBL" id="CACRUE010000022">
    <property type="protein sequence ID" value="VYT95243.1"/>
    <property type="molecule type" value="Genomic_DNA"/>
</dbReference>
<organism evidence="4">
    <name type="scientific">Intestinibacter bartlettii</name>
    <dbReference type="NCBI Taxonomy" id="261299"/>
    <lineage>
        <taxon>Bacteria</taxon>
        <taxon>Bacillati</taxon>
        <taxon>Bacillota</taxon>
        <taxon>Clostridia</taxon>
        <taxon>Peptostreptococcales</taxon>
        <taxon>Peptostreptococcaceae</taxon>
        <taxon>Intestinibacter</taxon>
    </lineage>
</organism>
<feature type="transmembrane region" description="Helical" evidence="2">
    <location>
        <begin position="12"/>
        <end position="34"/>
    </location>
</feature>
<evidence type="ECO:0000313" key="4">
    <source>
        <dbReference type="EMBL" id="VYT95243.1"/>
    </source>
</evidence>
<dbReference type="AlphaFoldDB" id="A0A6N3AWK1"/>
<proteinExistence type="inferred from homology"/>
<comment type="similarity">
    <text evidence="1">Belongs to the LytR/CpsA/Psr (LCP) family.</text>
</comment>
<sequence length="338" mass="38464">MGKFKEYSTFKKTVIILLVLLILIPLITLGYIFFRINSAHVDDNYNSQYQKVEGITNILLLGTDGRENELAYRSDAMMILTIDSNHNDIKLTSLARDTYVDIPGHGKGKLNAAYFWGKEDLLFKTIEQNFEIGIDKFVQVDFNALMNIIFVIGGVDVNIEQREIKSLNEGIPGTFDSCTYGDKGNEPQLIEGAGVHTLNGYQAIAYARMRYLDNGIYRDQRQRKIISGMFNGVKDLSMSEYPKLINSLLPYVSTNVSVSEMLNLAFTSYSFATKQELKQAEFPIIDDVHVKGGKYKNAGWVWLYDVNSIGVLHDFIYDDIMPEDNDYLKNNDNIKLNY</sequence>
<reference evidence="4" key="1">
    <citation type="submission" date="2019-11" db="EMBL/GenBank/DDBJ databases">
        <authorList>
            <person name="Feng L."/>
        </authorList>
    </citation>
    <scope>NUCLEOTIDE SEQUENCE</scope>
    <source>
        <strain evidence="4">IbartlettiiLFYP30</strain>
    </source>
</reference>
<evidence type="ECO:0000256" key="1">
    <source>
        <dbReference type="ARBA" id="ARBA00006068"/>
    </source>
</evidence>
<keyword evidence="2" id="KW-1133">Transmembrane helix</keyword>
<gene>
    <name evidence="4" type="primary">ywtF</name>
    <name evidence="4" type="ORF">IBLFYP30_01411</name>
</gene>
<keyword evidence="2" id="KW-0812">Transmembrane</keyword>
<dbReference type="InterPro" id="IPR050922">
    <property type="entry name" value="LytR/CpsA/Psr_CW_biosynth"/>
</dbReference>
<dbReference type="PANTHER" id="PTHR33392">
    <property type="entry name" value="POLYISOPRENYL-TEICHOIC ACID--PEPTIDOGLYCAN TEICHOIC ACID TRANSFERASE TAGU"/>
    <property type="match status" value="1"/>
</dbReference>
<dbReference type="NCBIfam" id="TIGR00350">
    <property type="entry name" value="lytR_cpsA_psr"/>
    <property type="match status" value="1"/>
</dbReference>
<dbReference type="RefSeq" id="WP_156530744.1">
    <property type="nucleotide sequence ID" value="NZ_CACRUE010000022.1"/>
</dbReference>
<feature type="domain" description="Cell envelope-related transcriptional attenuator" evidence="3">
    <location>
        <begin position="73"/>
        <end position="234"/>
    </location>
</feature>
<dbReference type="Gene3D" id="3.40.630.190">
    <property type="entry name" value="LCP protein"/>
    <property type="match status" value="1"/>
</dbReference>
<dbReference type="InterPro" id="IPR004474">
    <property type="entry name" value="LytR_CpsA_psr"/>
</dbReference>
<evidence type="ECO:0000259" key="3">
    <source>
        <dbReference type="Pfam" id="PF03816"/>
    </source>
</evidence>
<keyword evidence="2" id="KW-0472">Membrane</keyword>
<accession>A0A6N3AWK1</accession>
<protein>
    <submittedName>
        <fullName evidence="4">Transcriptional regulator YwtF</fullName>
    </submittedName>
</protein>